<dbReference type="Proteomes" id="UP000431269">
    <property type="component" value="Chromosome"/>
</dbReference>
<dbReference type="EMBL" id="CP047045">
    <property type="protein sequence ID" value="QGZ95792.1"/>
    <property type="molecule type" value="Genomic_DNA"/>
</dbReference>
<proteinExistence type="predicted"/>
<dbReference type="GO" id="GO:0016740">
    <property type="term" value="F:transferase activity"/>
    <property type="evidence" value="ECO:0007669"/>
    <property type="project" value="UniProtKB-KW"/>
</dbReference>
<dbReference type="InterPro" id="IPR029044">
    <property type="entry name" value="Nucleotide-diphossugar_trans"/>
</dbReference>
<organism evidence="2 3">
    <name type="scientific">Terricaulis silvestris</name>
    <dbReference type="NCBI Taxonomy" id="2686094"/>
    <lineage>
        <taxon>Bacteria</taxon>
        <taxon>Pseudomonadati</taxon>
        <taxon>Pseudomonadota</taxon>
        <taxon>Alphaproteobacteria</taxon>
        <taxon>Caulobacterales</taxon>
        <taxon>Caulobacteraceae</taxon>
        <taxon>Terricaulis</taxon>
    </lineage>
</organism>
<evidence type="ECO:0000259" key="1">
    <source>
        <dbReference type="Pfam" id="PF00535"/>
    </source>
</evidence>
<dbReference type="KEGG" id="tsv:DSM104635_02643"/>
<evidence type="ECO:0000313" key="2">
    <source>
        <dbReference type="EMBL" id="QGZ95792.1"/>
    </source>
</evidence>
<keyword evidence="2" id="KW-0808">Transferase</keyword>
<dbReference type="CDD" id="cd00761">
    <property type="entry name" value="Glyco_tranf_GTA_type"/>
    <property type="match status" value="1"/>
</dbReference>
<gene>
    <name evidence="2" type="ORF">DSM104635_02643</name>
</gene>
<evidence type="ECO:0000313" key="3">
    <source>
        <dbReference type="Proteomes" id="UP000431269"/>
    </source>
</evidence>
<name>A0A6I6MW03_9CAUL</name>
<sequence length="296" mass="34430">MAIGSVREQTHEDWELFVVADGAPPEAFAEIERAVQNDPRIRVFRFPKGERHGEAWRHEALQQATGEAVCYLSDDDFWFPDHLEHMRPMLERADFAHTRQTIVWPSYEVSGPLNDIADASTRERMLHSKFNYFGPSVSGHRLDTYRRLPQGWTPAPADLWSDLHMWRKWITAEGMRFQSSFAVTTVHLPRSLRPGLDQRDALLENVFWREAFRDTDMRQALRDVMMGGDEKFSLSLVLVRAHALRTEREAKANAALATMRKTQDGLGNELRAMQNTATWRYTKPLRELWARVRRRG</sequence>
<protein>
    <submittedName>
        <fullName evidence="2">Glycosyl transferase family 2</fullName>
    </submittedName>
</protein>
<dbReference type="AlphaFoldDB" id="A0A6I6MW03"/>
<dbReference type="InterPro" id="IPR001173">
    <property type="entry name" value="Glyco_trans_2-like"/>
</dbReference>
<dbReference type="Gene3D" id="3.90.550.10">
    <property type="entry name" value="Spore Coat Polysaccharide Biosynthesis Protein SpsA, Chain A"/>
    <property type="match status" value="1"/>
</dbReference>
<accession>A0A6I6MW03</accession>
<dbReference type="Pfam" id="PF00535">
    <property type="entry name" value="Glycos_transf_2"/>
    <property type="match status" value="1"/>
</dbReference>
<keyword evidence="3" id="KW-1185">Reference proteome</keyword>
<feature type="domain" description="Glycosyltransferase 2-like" evidence="1">
    <location>
        <begin position="3"/>
        <end position="98"/>
    </location>
</feature>
<dbReference type="SUPFAM" id="SSF53448">
    <property type="entry name" value="Nucleotide-diphospho-sugar transferases"/>
    <property type="match status" value="1"/>
</dbReference>
<reference evidence="3" key="1">
    <citation type="submission" date="2019-12" db="EMBL/GenBank/DDBJ databases">
        <title>Complete genome of Terracaulis silvestris 0127_4.</title>
        <authorList>
            <person name="Vieira S."/>
            <person name="Riedel T."/>
            <person name="Sproer C."/>
            <person name="Pascual J."/>
            <person name="Boedeker C."/>
            <person name="Overmann J."/>
        </authorList>
    </citation>
    <scope>NUCLEOTIDE SEQUENCE [LARGE SCALE GENOMIC DNA]</scope>
    <source>
        <strain evidence="3">0127_4</strain>
    </source>
</reference>